<keyword evidence="4" id="KW-1185">Reference proteome</keyword>
<dbReference type="Pfam" id="PF12697">
    <property type="entry name" value="Abhydrolase_6"/>
    <property type="match status" value="1"/>
</dbReference>
<proteinExistence type="predicted"/>
<dbReference type="OrthoDB" id="812569at2"/>
<evidence type="ECO:0000256" key="1">
    <source>
        <dbReference type="SAM" id="MobiDB-lite"/>
    </source>
</evidence>
<dbReference type="Gene3D" id="3.40.50.1820">
    <property type="entry name" value="alpha/beta hydrolase"/>
    <property type="match status" value="1"/>
</dbReference>
<evidence type="ECO:0000313" key="4">
    <source>
        <dbReference type="Proteomes" id="UP000008363"/>
    </source>
</evidence>
<dbReference type="AlphaFoldDB" id="K6VSZ7"/>
<accession>K6VSZ7</accession>
<dbReference type="eggNOG" id="COG0596">
    <property type="taxonomic scope" value="Bacteria"/>
</dbReference>
<comment type="caution">
    <text evidence="3">The sequence shown here is derived from an EMBL/GenBank/DDBJ whole genome shotgun (WGS) entry which is preliminary data.</text>
</comment>
<gene>
    <name evidence="3" type="ORF">GORHZ_080_00140</name>
</gene>
<protein>
    <recommendedName>
        <fullName evidence="2">AB hydrolase-1 domain-containing protein</fullName>
    </recommendedName>
</protein>
<dbReference type="GO" id="GO:0003824">
    <property type="term" value="F:catalytic activity"/>
    <property type="evidence" value="ECO:0007669"/>
    <property type="project" value="UniProtKB-ARBA"/>
</dbReference>
<organism evidence="3 4">
    <name type="scientific">Gordonia rhizosphera NBRC 16068</name>
    <dbReference type="NCBI Taxonomy" id="1108045"/>
    <lineage>
        <taxon>Bacteria</taxon>
        <taxon>Bacillati</taxon>
        <taxon>Actinomycetota</taxon>
        <taxon>Actinomycetes</taxon>
        <taxon>Mycobacteriales</taxon>
        <taxon>Gordoniaceae</taxon>
        <taxon>Gordonia</taxon>
    </lineage>
</organism>
<dbReference type="InterPro" id="IPR029058">
    <property type="entry name" value="AB_hydrolase_fold"/>
</dbReference>
<reference evidence="3 4" key="1">
    <citation type="submission" date="2012-08" db="EMBL/GenBank/DDBJ databases">
        <title>Whole genome shotgun sequence of Gordonia rhizosphera NBRC 16068.</title>
        <authorList>
            <person name="Takarada H."/>
            <person name="Isaki S."/>
            <person name="Hosoyama A."/>
            <person name="Tsuchikane K."/>
            <person name="Katsumata H."/>
            <person name="Baba S."/>
            <person name="Ohji S."/>
            <person name="Yamazaki S."/>
            <person name="Fujita N."/>
        </authorList>
    </citation>
    <scope>NUCLEOTIDE SEQUENCE [LARGE SCALE GENOMIC DNA]</scope>
    <source>
        <strain evidence="3 4">NBRC 16068</strain>
    </source>
</reference>
<dbReference type="Proteomes" id="UP000008363">
    <property type="component" value="Unassembled WGS sequence"/>
</dbReference>
<dbReference type="InterPro" id="IPR000073">
    <property type="entry name" value="AB_hydrolase_1"/>
</dbReference>
<feature type="region of interest" description="Disordered" evidence="1">
    <location>
        <begin position="295"/>
        <end position="321"/>
    </location>
</feature>
<dbReference type="InterPro" id="IPR050228">
    <property type="entry name" value="Carboxylesterase_BioH"/>
</dbReference>
<dbReference type="SUPFAM" id="SSF53474">
    <property type="entry name" value="alpha/beta-Hydrolases"/>
    <property type="match status" value="1"/>
</dbReference>
<feature type="domain" description="AB hydrolase-1" evidence="2">
    <location>
        <begin position="48"/>
        <end position="281"/>
    </location>
</feature>
<dbReference type="RefSeq" id="WP_006332528.1">
    <property type="nucleotide sequence ID" value="NZ_BAHC01000080.1"/>
</dbReference>
<dbReference type="EMBL" id="BAHC01000080">
    <property type="protein sequence ID" value="GAB90035.1"/>
    <property type="molecule type" value="Genomic_DNA"/>
</dbReference>
<dbReference type="PANTHER" id="PTHR43194:SF5">
    <property type="entry name" value="PIMELOYL-[ACYL-CARRIER PROTEIN] METHYL ESTER ESTERASE"/>
    <property type="match status" value="1"/>
</dbReference>
<dbReference type="PANTHER" id="PTHR43194">
    <property type="entry name" value="HYDROLASE ALPHA/BETA FOLD FAMILY"/>
    <property type="match status" value="1"/>
</dbReference>
<dbReference type="STRING" id="1108045.GORHZ_080_00140"/>
<name>K6VSZ7_9ACTN</name>
<feature type="compositionally biased region" description="Basic and acidic residues" evidence="1">
    <location>
        <begin position="295"/>
        <end position="314"/>
    </location>
</feature>
<sequence>MTNTRTATTGPITRPDWLDEHSWPFAIHTHHTDAGRIAFTDEGRGPTLLLVHSGTWAFVWRDLIERLRDRFRVIAFDPPAMGLSDTGGGAGIRQTSNALDSLVRALDLNDFVLLAHDLGGPAALEAAGAWPQRVRGFVAVNCFGWRPSTPGFRAMLRLMGSGLIRESDAWTGWLPRATATGLGVGRHFPRRDRRAFRRGMDHRGRRSFHRNMRSALHHDYAGIDRARTTIGAGPVLTVFGQHNDPLRFQPRWKALGDHVEQVVVPHGNHFPMCDDPDLVATAFFDWYRRNVGDGGRLDDEMESDRRSRDADRSSVRRSGPA</sequence>
<evidence type="ECO:0000259" key="2">
    <source>
        <dbReference type="Pfam" id="PF12697"/>
    </source>
</evidence>
<evidence type="ECO:0000313" key="3">
    <source>
        <dbReference type="EMBL" id="GAB90035.1"/>
    </source>
</evidence>